<protein>
    <submittedName>
        <fullName evidence="1">Uncharacterized protein</fullName>
    </submittedName>
</protein>
<dbReference type="Proteomes" id="UP000076586">
    <property type="component" value="Unassembled WGS sequence"/>
</dbReference>
<evidence type="ECO:0000313" key="2">
    <source>
        <dbReference type="Proteomes" id="UP000076586"/>
    </source>
</evidence>
<proteinExistence type="predicted"/>
<dbReference type="STRING" id="681398.PJIAN_3283"/>
<reference evidence="2" key="1">
    <citation type="submission" date="2016-04" db="EMBL/GenBank/DDBJ databases">
        <title>Draft genome sequence of Paludibacter jiangxiensis strain NM7.</title>
        <authorList>
            <person name="Qiu Y."/>
            <person name="Matsuura N."/>
            <person name="Ohashi A."/>
            <person name="Tourlousse M.D."/>
            <person name="Sekiguchi Y."/>
        </authorList>
    </citation>
    <scope>NUCLEOTIDE SEQUENCE [LARGE SCALE GENOMIC DNA]</scope>
    <source>
        <strain evidence="2">NM7</strain>
    </source>
</reference>
<evidence type="ECO:0000313" key="1">
    <source>
        <dbReference type="EMBL" id="GAT62971.1"/>
    </source>
</evidence>
<reference evidence="2" key="2">
    <citation type="journal article" date="2017" name="Genome Announc.">
        <title>Draft genome sequence of Paludibacter jiangxiensis NM7(T), a propionate-producing fermentative bacterium.</title>
        <authorList>
            <person name="Qiu Y.-L."/>
            <person name="Tourlousse D.M."/>
            <person name="Matsuura N."/>
            <person name="Ohashi A."/>
            <person name="Sekiguchi Y."/>
        </authorList>
    </citation>
    <scope>NUCLEOTIDE SEQUENCE [LARGE SCALE GENOMIC DNA]</scope>
    <source>
        <strain evidence="2">NM7</strain>
    </source>
</reference>
<dbReference type="EMBL" id="BDCR01000003">
    <property type="protein sequence ID" value="GAT62971.1"/>
    <property type="molecule type" value="Genomic_DNA"/>
</dbReference>
<name>A0A170ZSG9_9BACT</name>
<accession>A0A170ZSG9</accession>
<dbReference type="RefSeq" id="WP_153802518.1">
    <property type="nucleotide sequence ID" value="NZ_BDCR01000003.1"/>
</dbReference>
<dbReference type="AlphaFoldDB" id="A0A170ZSG9"/>
<gene>
    <name evidence="1" type="ORF">PJIAN_3283</name>
</gene>
<keyword evidence="2" id="KW-1185">Reference proteome</keyword>
<sequence>MAQENMISAEITAPTLTTVKTKTEEIRTLLANVLTTNLTAEERQNRLKMGEKTVAFVAKALEFATNNPTLVPSYLNLAEAKKDYALVTATMSVLQGLTTLQRGLEDTQMVAGSEAYDAALIFYSSIKNACHSNVPGAQAIYDELKKQFPRPTKQELTATK</sequence>
<organism evidence="1 2">
    <name type="scientific">Paludibacter jiangxiensis</name>
    <dbReference type="NCBI Taxonomy" id="681398"/>
    <lineage>
        <taxon>Bacteria</taxon>
        <taxon>Pseudomonadati</taxon>
        <taxon>Bacteroidota</taxon>
        <taxon>Bacteroidia</taxon>
        <taxon>Bacteroidales</taxon>
        <taxon>Paludibacteraceae</taxon>
        <taxon>Paludibacter</taxon>
    </lineage>
</organism>
<comment type="caution">
    <text evidence="1">The sequence shown here is derived from an EMBL/GenBank/DDBJ whole genome shotgun (WGS) entry which is preliminary data.</text>
</comment>
<dbReference type="OrthoDB" id="5952844at2"/>